<dbReference type="RefSeq" id="WP_331847622.1">
    <property type="nucleotide sequence ID" value="NZ_JAZHPZ010000008.1"/>
</dbReference>
<keyword evidence="2 10" id="KW-0547">Nucleotide-binding</keyword>
<dbReference type="Pfam" id="PF13361">
    <property type="entry name" value="UvrD_C"/>
    <property type="match status" value="1"/>
</dbReference>
<dbReference type="GO" id="GO:0016787">
    <property type="term" value="F:hydrolase activity"/>
    <property type="evidence" value="ECO:0007669"/>
    <property type="project" value="UniProtKB-KW"/>
</dbReference>
<organism evidence="12 13">
    <name type="scientific">Paenibacillus haidiansis</name>
    <dbReference type="NCBI Taxonomy" id="1574488"/>
    <lineage>
        <taxon>Bacteria</taxon>
        <taxon>Bacillati</taxon>
        <taxon>Bacillota</taxon>
        <taxon>Bacilli</taxon>
        <taxon>Bacillales</taxon>
        <taxon>Paenibacillaceae</taxon>
        <taxon>Paenibacillus</taxon>
    </lineage>
</organism>
<dbReference type="SUPFAM" id="SSF52540">
    <property type="entry name" value="P-loop containing nucleoside triphosphate hydrolases"/>
    <property type="match status" value="1"/>
</dbReference>
<dbReference type="InterPro" id="IPR013986">
    <property type="entry name" value="DExx_box_DNA_helicase_dom_sf"/>
</dbReference>
<evidence type="ECO:0000256" key="10">
    <source>
        <dbReference type="PROSITE-ProRule" id="PRU00560"/>
    </source>
</evidence>
<feature type="binding site" evidence="10">
    <location>
        <begin position="22"/>
        <end position="29"/>
    </location>
    <ligand>
        <name>ATP</name>
        <dbReference type="ChEBI" id="CHEBI:30616"/>
    </ligand>
</feature>
<evidence type="ECO:0000256" key="1">
    <source>
        <dbReference type="ARBA" id="ARBA00009922"/>
    </source>
</evidence>
<keyword evidence="4 10" id="KW-0347">Helicase</keyword>
<dbReference type="InterPro" id="IPR027417">
    <property type="entry name" value="P-loop_NTPase"/>
</dbReference>
<reference evidence="12 13" key="1">
    <citation type="submission" date="2024-02" db="EMBL/GenBank/DDBJ databases">
        <title>A nitrogen-fixing paenibacillus bacterium.</title>
        <authorList>
            <person name="Zhang W.L."/>
            <person name="Chen S.F."/>
        </authorList>
    </citation>
    <scope>NUCLEOTIDE SEQUENCE [LARGE SCALE GENOMIC DNA]</scope>
    <source>
        <strain evidence="12 13">M1</strain>
    </source>
</reference>
<evidence type="ECO:0000256" key="7">
    <source>
        <dbReference type="ARBA" id="ARBA00034617"/>
    </source>
</evidence>
<evidence type="ECO:0000259" key="11">
    <source>
        <dbReference type="PROSITE" id="PS51198"/>
    </source>
</evidence>
<dbReference type="Pfam" id="PF00580">
    <property type="entry name" value="UvrD-helicase"/>
    <property type="match status" value="1"/>
</dbReference>
<dbReference type="InterPro" id="IPR014017">
    <property type="entry name" value="DNA_helicase_UvrD-like_C"/>
</dbReference>
<keyword evidence="13" id="KW-1185">Reference proteome</keyword>
<name>A0ABU7VUF8_9BACL</name>
<evidence type="ECO:0000256" key="4">
    <source>
        <dbReference type="ARBA" id="ARBA00022806"/>
    </source>
</evidence>
<dbReference type="PANTHER" id="PTHR11070:SF3">
    <property type="entry name" value="DNA 3'-5' HELICASE"/>
    <property type="match status" value="1"/>
</dbReference>
<dbReference type="EMBL" id="JAZHPZ010000008">
    <property type="protein sequence ID" value="MEF2967402.1"/>
    <property type="molecule type" value="Genomic_DNA"/>
</dbReference>
<accession>A0ABU7VUF8</accession>
<feature type="domain" description="UvrD-like helicase ATP-binding" evidence="11">
    <location>
        <begin position="1"/>
        <end position="273"/>
    </location>
</feature>
<comment type="catalytic activity">
    <reaction evidence="9">
        <text>ATP + H2O = ADP + phosphate + H(+)</text>
        <dbReference type="Rhea" id="RHEA:13065"/>
        <dbReference type="ChEBI" id="CHEBI:15377"/>
        <dbReference type="ChEBI" id="CHEBI:15378"/>
        <dbReference type="ChEBI" id="CHEBI:30616"/>
        <dbReference type="ChEBI" id="CHEBI:43474"/>
        <dbReference type="ChEBI" id="CHEBI:456216"/>
        <dbReference type="EC" id="5.6.2.4"/>
    </reaction>
</comment>
<dbReference type="PANTHER" id="PTHR11070">
    <property type="entry name" value="UVRD / RECB / PCRA DNA HELICASE FAMILY MEMBER"/>
    <property type="match status" value="1"/>
</dbReference>
<dbReference type="Gene3D" id="1.10.10.160">
    <property type="match status" value="1"/>
</dbReference>
<dbReference type="InterPro" id="IPR000212">
    <property type="entry name" value="DNA_helicase_UvrD/REP"/>
</dbReference>
<dbReference type="Gene3D" id="3.40.50.300">
    <property type="entry name" value="P-loop containing nucleotide triphosphate hydrolases"/>
    <property type="match status" value="2"/>
</dbReference>
<sequence>MGMQLVKSDSKIDIEKHFKITAGPGAGKTKFLINHLKNVLHNSTRLGRSRKIACITYTNVGVETIVQRLGDDVDYVEVSTIHSFLFTHIVKPYLHLISGKYEINHLKVDSPYEHIFSNGYFRKTDLSMKNIQEQEMKKIFWFIEGDSCKLHIRDRKSDFHKSLLKYKKMFWEKGIIHYEDVLAFAWEILNSSTETLRIIRSKFPYFFIDEFQDTNPIQAKIVKLIAEKEIVVGVIGDKAQSIYEFQGADVKQFDNFTLPEMVLYKMEDNHRSTESIINLLNGIRKDIIQRSPDKIVGNSPCIIVGDPLRALKYVQEVLDNEEVTTLSYSNLMANSVRNNKDYKDEQKWMLIDEAFVDSNPDRRKVLISVIKSIEYARLNHYKDAIKELSRHVRLTDDHNGQKTALILIKMLLNEYSDFSDKSLWTIYCKLNETGFFNIPKIRESKGDKAPSLIEEYYKNTIYSSIALHVKITEDDSLHRTIHKAKGSEFNNVMVIVKGKDGHKYNEERDLSFLLKPDIDGNEDHRVNYVACSRAKKNLYICVPGISEKAKNVLSKMCLIHYIQ</sequence>
<proteinExistence type="inferred from homology"/>
<evidence type="ECO:0000256" key="2">
    <source>
        <dbReference type="ARBA" id="ARBA00022741"/>
    </source>
</evidence>
<evidence type="ECO:0000256" key="3">
    <source>
        <dbReference type="ARBA" id="ARBA00022801"/>
    </source>
</evidence>
<dbReference type="EC" id="5.6.2.4" evidence="8"/>
<evidence type="ECO:0000256" key="8">
    <source>
        <dbReference type="ARBA" id="ARBA00034808"/>
    </source>
</evidence>
<evidence type="ECO:0000256" key="5">
    <source>
        <dbReference type="ARBA" id="ARBA00022840"/>
    </source>
</evidence>
<comment type="similarity">
    <text evidence="1">Belongs to the helicase family. UvrD subfamily.</text>
</comment>
<keyword evidence="5 10" id="KW-0067">ATP-binding</keyword>
<dbReference type="PROSITE" id="PS51198">
    <property type="entry name" value="UVRD_HELICASE_ATP_BIND"/>
    <property type="match status" value="1"/>
</dbReference>
<comment type="catalytic activity">
    <reaction evidence="7">
        <text>Couples ATP hydrolysis with the unwinding of duplex DNA by translocating in the 3'-5' direction.</text>
        <dbReference type="EC" id="5.6.2.4"/>
    </reaction>
</comment>
<evidence type="ECO:0000313" key="12">
    <source>
        <dbReference type="EMBL" id="MEF2967402.1"/>
    </source>
</evidence>
<evidence type="ECO:0000313" key="13">
    <source>
        <dbReference type="Proteomes" id="UP001306950"/>
    </source>
</evidence>
<dbReference type="InterPro" id="IPR014016">
    <property type="entry name" value="UvrD-like_ATP-bd"/>
</dbReference>
<evidence type="ECO:0000256" key="9">
    <source>
        <dbReference type="ARBA" id="ARBA00048988"/>
    </source>
</evidence>
<gene>
    <name evidence="12" type="ORF">V3851_16370</name>
</gene>
<dbReference type="Proteomes" id="UP001306950">
    <property type="component" value="Unassembled WGS sequence"/>
</dbReference>
<keyword evidence="6" id="KW-0413">Isomerase</keyword>
<protein>
    <recommendedName>
        <fullName evidence="8">DNA 3'-5' helicase</fullName>
        <ecNumber evidence="8">5.6.2.4</ecNumber>
    </recommendedName>
</protein>
<comment type="caution">
    <text evidence="12">The sequence shown here is derived from an EMBL/GenBank/DDBJ whole genome shotgun (WGS) entry which is preliminary data.</text>
</comment>
<dbReference type="GO" id="GO:0004386">
    <property type="term" value="F:helicase activity"/>
    <property type="evidence" value="ECO:0007669"/>
    <property type="project" value="UniProtKB-KW"/>
</dbReference>
<keyword evidence="3 10" id="KW-0378">Hydrolase</keyword>
<evidence type="ECO:0000256" key="6">
    <source>
        <dbReference type="ARBA" id="ARBA00023235"/>
    </source>
</evidence>